<gene>
    <name evidence="3" type="ORF">CVLEPA_LOCUS25756</name>
</gene>
<feature type="compositionally biased region" description="Polar residues" evidence="2">
    <location>
        <begin position="69"/>
        <end position="79"/>
    </location>
</feature>
<name>A0ABP0GL72_CLALP</name>
<dbReference type="InterPro" id="IPR018792">
    <property type="entry name" value="NUPR1-like"/>
</dbReference>
<comment type="caution">
    <text evidence="3">The sequence shown here is derived from an EMBL/GenBank/DDBJ whole genome shotgun (WGS) entry which is preliminary data.</text>
</comment>
<accession>A0ABP0GL72</accession>
<protein>
    <submittedName>
        <fullName evidence="3">Uncharacterized protein</fullName>
    </submittedName>
</protein>
<evidence type="ECO:0000313" key="4">
    <source>
        <dbReference type="Proteomes" id="UP001642483"/>
    </source>
</evidence>
<proteinExistence type="inferred from homology"/>
<comment type="similarity">
    <text evidence="1">Belongs to the NUPR family.</text>
</comment>
<evidence type="ECO:0000313" key="3">
    <source>
        <dbReference type="EMBL" id="CAK8692492.1"/>
    </source>
</evidence>
<dbReference type="EMBL" id="CAWYQH010000130">
    <property type="protein sequence ID" value="CAK8692492.1"/>
    <property type="molecule type" value="Genomic_DNA"/>
</dbReference>
<organism evidence="3 4">
    <name type="scientific">Clavelina lepadiformis</name>
    <name type="common">Light-bulb sea squirt</name>
    <name type="synonym">Ascidia lepadiformis</name>
    <dbReference type="NCBI Taxonomy" id="159417"/>
    <lineage>
        <taxon>Eukaryota</taxon>
        <taxon>Metazoa</taxon>
        <taxon>Chordata</taxon>
        <taxon>Tunicata</taxon>
        <taxon>Ascidiacea</taxon>
        <taxon>Aplousobranchia</taxon>
        <taxon>Clavelinidae</taxon>
        <taxon>Clavelina</taxon>
    </lineage>
</organism>
<reference evidence="3 4" key="1">
    <citation type="submission" date="2024-02" db="EMBL/GenBank/DDBJ databases">
        <authorList>
            <person name="Daric V."/>
            <person name="Darras S."/>
        </authorList>
    </citation>
    <scope>NUCLEOTIDE SEQUENCE [LARGE SCALE GENOMIC DNA]</scope>
</reference>
<evidence type="ECO:0000256" key="1">
    <source>
        <dbReference type="ARBA" id="ARBA00009380"/>
    </source>
</evidence>
<dbReference type="Proteomes" id="UP001642483">
    <property type="component" value="Unassembled WGS sequence"/>
</dbReference>
<feature type="region of interest" description="Disordered" evidence="2">
    <location>
        <begin position="55"/>
        <end position="79"/>
    </location>
</feature>
<keyword evidence="4" id="KW-1185">Reference proteome</keyword>
<sequence length="79" mass="9439">MNVFEENYYDEYDFYNIMPIENLFTRSGGKGRTKTEIQTRSKKVTNSWTVYAKLERESRNRSRKHHARSNSITSRNNDA</sequence>
<evidence type="ECO:0000256" key="2">
    <source>
        <dbReference type="SAM" id="MobiDB-lite"/>
    </source>
</evidence>
<dbReference type="Pfam" id="PF10195">
    <property type="entry name" value="Phospho_p8"/>
    <property type="match status" value="1"/>
</dbReference>